<name>A0A1M5UG32_9FIRM</name>
<evidence type="ECO:0000256" key="1">
    <source>
        <dbReference type="ARBA" id="ARBA00004308"/>
    </source>
</evidence>
<dbReference type="CDD" id="cd06530">
    <property type="entry name" value="S26_SPase_I"/>
    <property type="match status" value="1"/>
</dbReference>
<dbReference type="GO" id="GO:0006465">
    <property type="term" value="P:signal peptide processing"/>
    <property type="evidence" value="ECO:0007669"/>
    <property type="project" value="UniProtKB-UniRule"/>
</dbReference>
<evidence type="ECO:0000256" key="3">
    <source>
        <dbReference type="ARBA" id="ARBA00022692"/>
    </source>
</evidence>
<dbReference type="InterPro" id="IPR015927">
    <property type="entry name" value="Peptidase_S24_S26A/B/C"/>
</dbReference>
<dbReference type="EMBL" id="FQXO01000033">
    <property type="protein sequence ID" value="SHH61901.1"/>
    <property type="molecule type" value="Genomic_DNA"/>
</dbReference>
<feature type="domain" description="Peptidase S24/S26A/S26B/S26C" evidence="8">
    <location>
        <begin position="45"/>
        <end position="130"/>
    </location>
</feature>
<dbReference type="PANTHER" id="PTHR10806:SF6">
    <property type="entry name" value="SIGNAL PEPTIDASE COMPLEX CATALYTIC SUBUNIT SEC11"/>
    <property type="match status" value="1"/>
</dbReference>
<keyword evidence="4 7" id="KW-1133">Transmembrane helix</keyword>
<keyword evidence="2" id="KW-0645">Protease</keyword>
<protein>
    <recommendedName>
        <fullName evidence="6">Signal peptidase I</fullName>
        <ecNumber evidence="6">3.4.21.89</ecNumber>
    </recommendedName>
</protein>
<evidence type="ECO:0000313" key="9">
    <source>
        <dbReference type="EMBL" id="SHH61901.1"/>
    </source>
</evidence>
<dbReference type="GO" id="GO:0012505">
    <property type="term" value="C:endomembrane system"/>
    <property type="evidence" value="ECO:0007669"/>
    <property type="project" value="UniProtKB-SubCell"/>
</dbReference>
<dbReference type="PANTHER" id="PTHR10806">
    <property type="entry name" value="SIGNAL PEPTIDASE COMPLEX CATALYTIC SUBUNIT SEC11"/>
    <property type="match status" value="1"/>
</dbReference>
<evidence type="ECO:0000256" key="7">
    <source>
        <dbReference type="SAM" id="Phobius"/>
    </source>
</evidence>
<dbReference type="GO" id="GO:0016020">
    <property type="term" value="C:membrane"/>
    <property type="evidence" value="ECO:0007669"/>
    <property type="project" value="UniProtKB-UniRule"/>
</dbReference>
<organism evidence="9 10">
    <name type="scientific">Caloranaerobacter azorensis DSM 13643</name>
    <dbReference type="NCBI Taxonomy" id="1121264"/>
    <lineage>
        <taxon>Bacteria</taxon>
        <taxon>Bacillati</taxon>
        <taxon>Bacillota</taxon>
        <taxon>Tissierellia</taxon>
        <taxon>Tissierellales</taxon>
        <taxon>Thermohalobacteraceae</taxon>
        <taxon>Caloranaerobacter</taxon>
    </lineage>
</organism>
<dbReference type="RefSeq" id="WP_052045282.1">
    <property type="nucleotide sequence ID" value="NZ_FQXO01000033.1"/>
</dbReference>
<accession>A0A1M5UG32</accession>
<dbReference type="InterPro" id="IPR019533">
    <property type="entry name" value="Peptidase_S26"/>
</dbReference>
<evidence type="ECO:0000256" key="6">
    <source>
        <dbReference type="NCBIfam" id="TIGR02228"/>
    </source>
</evidence>
<dbReference type="AlphaFoldDB" id="A0A1M5UG32"/>
<dbReference type="PRINTS" id="PR00728">
    <property type="entry name" value="SIGNALPTASE"/>
</dbReference>
<dbReference type="InterPro" id="IPR001733">
    <property type="entry name" value="Peptidase_S26B"/>
</dbReference>
<dbReference type="SUPFAM" id="SSF51306">
    <property type="entry name" value="LexA/Signal peptidase"/>
    <property type="match status" value="1"/>
</dbReference>
<dbReference type="Proteomes" id="UP000183967">
    <property type="component" value="Unassembled WGS sequence"/>
</dbReference>
<reference evidence="10" key="1">
    <citation type="submission" date="2016-11" db="EMBL/GenBank/DDBJ databases">
        <authorList>
            <person name="Varghese N."/>
            <person name="Submissions S."/>
        </authorList>
    </citation>
    <scope>NUCLEOTIDE SEQUENCE [LARGE SCALE GENOMIC DNA]</scope>
    <source>
        <strain evidence="10">DSM 13643</strain>
    </source>
</reference>
<keyword evidence="5 7" id="KW-0472">Membrane</keyword>
<proteinExistence type="predicted"/>
<dbReference type="EC" id="3.4.21.89" evidence="6"/>
<dbReference type="OrthoDB" id="1648066at2"/>
<gene>
    <name evidence="9" type="ORF">SAMN02745135_01411</name>
</gene>
<evidence type="ECO:0000313" key="10">
    <source>
        <dbReference type="Proteomes" id="UP000183967"/>
    </source>
</evidence>
<feature type="transmembrane region" description="Helical" evidence="7">
    <location>
        <begin position="139"/>
        <end position="163"/>
    </location>
</feature>
<feature type="transmembrane region" description="Helical" evidence="7">
    <location>
        <begin position="12"/>
        <end position="29"/>
    </location>
</feature>
<dbReference type="GO" id="GO:0009003">
    <property type="term" value="F:signal peptidase activity"/>
    <property type="evidence" value="ECO:0007669"/>
    <property type="project" value="UniProtKB-EC"/>
</dbReference>
<evidence type="ECO:0000256" key="5">
    <source>
        <dbReference type="ARBA" id="ARBA00023136"/>
    </source>
</evidence>
<evidence type="ECO:0000259" key="8">
    <source>
        <dbReference type="Pfam" id="PF00717"/>
    </source>
</evidence>
<keyword evidence="2" id="KW-0378">Hydrolase</keyword>
<dbReference type="GO" id="GO:0004252">
    <property type="term" value="F:serine-type endopeptidase activity"/>
    <property type="evidence" value="ECO:0007669"/>
    <property type="project" value="UniProtKB-UniRule"/>
</dbReference>
<evidence type="ECO:0000256" key="2">
    <source>
        <dbReference type="ARBA" id="ARBA00022670"/>
    </source>
</evidence>
<sequence>MRGKILRWIGDIVVFLLIASILSLFYTGIKHKNDKNYIPSVFKIKFMTVLSGSMQPNIEVGDLVVIKPVIPKKIRKGDVVTYRLTNDIFITHRVIEVIDDNEEYLFVTKGDANNIEDNEKINSSQLIGKVFLVIPKGGYIVYFLKRPIIFTFLILMLLIMFIGGEKIKLLYFKLKEGGI</sequence>
<evidence type="ECO:0000256" key="4">
    <source>
        <dbReference type="ARBA" id="ARBA00022989"/>
    </source>
</evidence>
<dbReference type="InterPro" id="IPR036286">
    <property type="entry name" value="LexA/Signal_pep-like_sf"/>
</dbReference>
<keyword evidence="3 7" id="KW-0812">Transmembrane</keyword>
<dbReference type="Pfam" id="PF00717">
    <property type="entry name" value="Peptidase_S24"/>
    <property type="match status" value="1"/>
</dbReference>
<keyword evidence="10" id="KW-1185">Reference proteome</keyword>
<dbReference type="Gene3D" id="2.10.109.10">
    <property type="entry name" value="Umud Fragment, subunit A"/>
    <property type="match status" value="1"/>
</dbReference>
<comment type="subcellular location">
    <subcellularLocation>
        <location evidence="1">Endomembrane system</location>
    </subcellularLocation>
</comment>
<dbReference type="NCBIfam" id="TIGR02228">
    <property type="entry name" value="sigpep_I_arch"/>
    <property type="match status" value="1"/>
</dbReference>